<name>A0A5D4SHB6_9BACI</name>
<dbReference type="Proteomes" id="UP000322524">
    <property type="component" value="Unassembled WGS sequence"/>
</dbReference>
<evidence type="ECO:0000313" key="2">
    <source>
        <dbReference type="Proteomes" id="UP000322524"/>
    </source>
</evidence>
<evidence type="ECO:0000313" key="1">
    <source>
        <dbReference type="EMBL" id="TYS62530.1"/>
    </source>
</evidence>
<dbReference type="AlphaFoldDB" id="A0A5D4SHB6"/>
<accession>A0A5D4SHB6</accession>
<comment type="caution">
    <text evidence="1">The sequence shown here is derived from an EMBL/GenBank/DDBJ whole genome shotgun (WGS) entry which is preliminary data.</text>
</comment>
<sequence>MPIISEKTAELNITSELHYEAVTSGYDVWTYGPTQRREAIYGFDTQLKQYAFPLYLQYKAPDTFNKSSNTYKFKIDNKAKIRYLKIKKKLKHIGTFGQVDLLQRWASGRSHVGLVFPCFENYGVIRRRNNWLDWTCFLDVKKLKRLSAGNHVANVSPILGSVGIPTGFKVVVNSEVQEFDSVPTLREVINQVTAINFFNENKGKDPHGFLNDAKFEIFERDIDLEDLKRLKLGLHMYLVGDDNGQL</sequence>
<dbReference type="EMBL" id="VTEV01000012">
    <property type="protein sequence ID" value="TYS62530.1"/>
    <property type="molecule type" value="Genomic_DNA"/>
</dbReference>
<dbReference type="RefSeq" id="WP_148990060.1">
    <property type="nucleotide sequence ID" value="NZ_VTEV01000012.1"/>
</dbReference>
<protein>
    <submittedName>
        <fullName evidence="1">Uncharacterized protein</fullName>
    </submittedName>
</protein>
<gene>
    <name evidence="1" type="ORF">FZC76_20735</name>
</gene>
<proteinExistence type="predicted"/>
<organism evidence="1 2">
    <name type="scientific">Sutcliffiella horikoshii</name>
    <dbReference type="NCBI Taxonomy" id="79883"/>
    <lineage>
        <taxon>Bacteria</taxon>
        <taxon>Bacillati</taxon>
        <taxon>Bacillota</taxon>
        <taxon>Bacilli</taxon>
        <taxon>Bacillales</taxon>
        <taxon>Bacillaceae</taxon>
        <taxon>Sutcliffiella</taxon>
    </lineage>
</organism>
<reference evidence="1 2" key="1">
    <citation type="submission" date="2019-08" db="EMBL/GenBank/DDBJ databases">
        <title>Bacillus genomes from the desert of Cuatro Cienegas, Coahuila.</title>
        <authorList>
            <person name="Olmedo-Alvarez G."/>
        </authorList>
    </citation>
    <scope>NUCLEOTIDE SEQUENCE [LARGE SCALE GENOMIC DNA]</scope>
    <source>
        <strain evidence="1 2">CH28_1T</strain>
    </source>
</reference>
<dbReference type="OrthoDB" id="9820077at2"/>